<keyword evidence="1 6" id="KW-0645">Protease</keyword>
<dbReference type="Proteomes" id="UP000051378">
    <property type="component" value="Unassembled WGS sequence"/>
</dbReference>
<dbReference type="GO" id="GO:0006508">
    <property type="term" value="P:proteolysis"/>
    <property type="evidence" value="ECO:0007669"/>
    <property type="project" value="UniProtKB-KW"/>
</dbReference>
<keyword evidence="10" id="KW-1185">Reference proteome</keyword>
<name>A0A0R2DKW1_9LACO</name>
<gene>
    <name evidence="9" type="ORF">FC86_GL001123</name>
</gene>
<dbReference type="GO" id="GO:0004222">
    <property type="term" value="F:metalloendopeptidase activity"/>
    <property type="evidence" value="ECO:0007669"/>
    <property type="project" value="UniProtKB-UniRule"/>
</dbReference>
<comment type="cofactor">
    <cofactor evidence="6">
        <name>Zn(2+)</name>
        <dbReference type="ChEBI" id="CHEBI:29105"/>
    </cofactor>
    <text evidence="6">Binds 1 zinc ion.</text>
</comment>
<dbReference type="EC" id="3.4.24.-" evidence="6"/>
<keyword evidence="5 6" id="KW-0482">Metalloprotease</keyword>
<dbReference type="InterPro" id="IPR004438">
    <property type="entry name" value="Peptidase_M3B"/>
</dbReference>
<feature type="domain" description="Peptidase M3A/M3B catalytic" evidence="8">
    <location>
        <begin position="208"/>
        <end position="585"/>
    </location>
</feature>
<evidence type="ECO:0000256" key="5">
    <source>
        <dbReference type="ARBA" id="ARBA00023049"/>
    </source>
</evidence>
<sequence length="600" mass="69314">MSIKKANLNRKDVEKSYTYDLSDLCQNNADFSNQADNLMDQVQQFRKQYANRSLNISEIETALFDYNDLWCHADILLNYAFLNQSVDLTNTENSNIAFRGDQIESELTTNLQFFEDLLLKLPHENFKKLMRDNPQFTGFLRNIKQKQKIAPNKKIEQTLNKLMPVLQGPSRLYGQVIGADLSFDDFTVNGQAYPLSFSLYEDYYAFHHNTDIRRTAFDAFSKQLRKYQDTLAANYLNKVTSEKVLADLYGFDSVIDYLLYNQEVSREMFNRQIDLIMTKFGPVVQKYLKFLKNEHQLDQLTFADRLIDIDFDYTPKVSIAQSKDYIKNALAPLGNSYQNMILKGFNERWIDFTANKGKETGAFCAQPYQKKPKILLSWQNTLSDVYTLIHELGHAGQGILSSEANTYLDFNPSTYIVETASTFNELLLTDYLSTTSQNNQQKRFALGKLFNNTYFHNFVTHLLEAAFQQKVYQLVDKGKSFNAQILNDLKLDVLKQFYGDSLDYNEGTELTWMRQSHYYMGLYSYTYSASLTISTQEFLKFKENPTAERDNWLDFLAIGNSLSPIDSANKLGIDITTSTPLENTISYLETVVDEIIALSK</sequence>
<dbReference type="STRING" id="1423744.FC86_GL001123"/>
<dbReference type="InterPro" id="IPR042088">
    <property type="entry name" value="OligoPept_F_C"/>
</dbReference>
<comment type="caution">
    <text evidence="9">The sequence shown here is derived from an EMBL/GenBank/DDBJ whole genome shotgun (WGS) entry which is preliminary data.</text>
</comment>
<dbReference type="NCBIfam" id="TIGR00181">
    <property type="entry name" value="pepF"/>
    <property type="match status" value="1"/>
</dbReference>
<evidence type="ECO:0000313" key="10">
    <source>
        <dbReference type="Proteomes" id="UP000051378"/>
    </source>
</evidence>
<dbReference type="Gene3D" id="1.10.1370.20">
    <property type="entry name" value="Oligoendopeptidase f, C-terminal domain"/>
    <property type="match status" value="1"/>
</dbReference>
<comment type="function">
    <text evidence="6">Has oligopeptidase activity and degrades a variety of small bioactive peptides.</text>
</comment>
<dbReference type="AlphaFoldDB" id="A0A0R2DKW1"/>
<evidence type="ECO:0000256" key="7">
    <source>
        <dbReference type="SAM" id="Coils"/>
    </source>
</evidence>
<dbReference type="EMBL" id="AYZL01000006">
    <property type="protein sequence ID" value="KRN04767.1"/>
    <property type="molecule type" value="Genomic_DNA"/>
</dbReference>
<keyword evidence="4 6" id="KW-0862">Zinc</keyword>
<dbReference type="PANTHER" id="PTHR11804:SF45">
    <property type="entry name" value="SIMILAR TO OLIGOENDOPEPTIDASE"/>
    <property type="match status" value="1"/>
</dbReference>
<evidence type="ECO:0000259" key="8">
    <source>
        <dbReference type="Pfam" id="PF01432"/>
    </source>
</evidence>
<accession>A0A0R2DKW1</accession>
<dbReference type="Pfam" id="PF01432">
    <property type="entry name" value="Peptidase_M3"/>
    <property type="match status" value="1"/>
</dbReference>
<keyword evidence="3 6" id="KW-0378">Hydrolase</keyword>
<evidence type="ECO:0000256" key="2">
    <source>
        <dbReference type="ARBA" id="ARBA00022723"/>
    </source>
</evidence>
<evidence type="ECO:0000256" key="1">
    <source>
        <dbReference type="ARBA" id="ARBA00022670"/>
    </source>
</evidence>
<dbReference type="RefSeq" id="WP_056974089.1">
    <property type="nucleotide sequence ID" value="NZ_AYZL01000006.1"/>
</dbReference>
<dbReference type="GO" id="GO:0046872">
    <property type="term" value="F:metal ion binding"/>
    <property type="evidence" value="ECO:0007669"/>
    <property type="project" value="UniProtKB-UniRule"/>
</dbReference>
<dbReference type="InterPro" id="IPR001567">
    <property type="entry name" value="Pept_M3A_M3B_dom"/>
</dbReference>
<evidence type="ECO:0000313" key="9">
    <source>
        <dbReference type="EMBL" id="KRN04767.1"/>
    </source>
</evidence>
<reference evidence="9 10" key="1">
    <citation type="journal article" date="2015" name="Genome Announc.">
        <title>Expanding the biotechnology potential of lactobacilli through comparative genomics of 213 strains and associated genera.</title>
        <authorList>
            <person name="Sun Z."/>
            <person name="Harris H.M."/>
            <person name="McCann A."/>
            <person name="Guo C."/>
            <person name="Argimon S."/>
            <person name="Zhang W."/>
            <person name="Yang X."/>
            <person name="Jeffery I.B."/>
            <person name="Cooney J.C."/>
            <person name="Kagawa T.F."/>
            <person name="Liu W."/>
            <person name="Song Y."/>
            <person name="Salvetti E."/>
            <person name="Wrobel A."/>
            <person name="Rasinkangas P."/>
            <person name="Parkhill J."/>
            <person name="Rea M.C."/>
            <person name="O'Sullivan O."/>
            <person name="Ritari J."/>
            <person name="Douillard F.P."/>
            <person name="Paul Ross R."/>
            <person name="Yang R."/>
            <person name="Briner A.E."/>
            <person name="Felis G.E."/>
            <person name="de Vos W.M."/>
            <person name="Barrangou R."/>
            <person name="Klaenhammer T.R."/>
            <person name="Caufield P.W."/>
            <person name="Cui Y."/>
            <person name="Zhang H."/>
            <person name="O'Toole P.W."/>
        </authorList>
    </citation>
    <scope>NUCLEOTIDE SEQUENCE [LARGE SCALE GENOMIC DNA]</scope>
    <source>
        <strain evidence="9 10">DSM 23037</strain>
    </source>
</reference>
<feature type="coiled-coil region" evidence="7">
    <location>
        <begin position="21"/>
        <end position="48"/>
    </location>
</feature>
<evidence type="ECO:0000256" key="3">
    <source>
        <dbReference type="ARBA" id="ARBA00022801"/>
    </source>
</evidence>
<dbReference type="PANTHER" id="PTHR11804">
    <property type="entry name" value="PROTEASE M3 THIMET OLIGOPEPTIDASE-RELATED"/>
    <property type="match status" value="1"/>
</dbReference>
<keyword evidence="7" id="KW-0175">Coiled coil</keyword>
<dbReference type="SUPFAM" id="SSF55486">
    <property type="entry name" value="Metalloproteases ('zincins'), catalytic domain"/>
    <property type="match status" value="1"/>
</dbReference>
<dbReference type="PATRIC" id="fig|1423744.4.peg.1152"/>
<keyword evidence="2 6" id="KW-0479">Metal-binding</keyword>
<dbReference type="InterPro" id="IPR045090">
    <property type="entry name" value="Pept_M3A_M3B"/>
</dbReference>
<evidence type="ECO:0000256" key="4">
    <source>
        <dbReference type="ARBA" id="ARBA00022833"/>
    </source>
</evidence>
<protein>
    <recommendedName>
        <fullName evidence="6">Oligopeptidase F</fullName>
        <ecNumber evidence="6">3.4.24.-</ecNumber>
    </recommendedName>
</protein>
<dbReference type="GO" id="GO:0006518">
    <property type="term" value="P:peptide metabolic process"/>
    <property type="evidence" value="ECO:0007669"/>
    <property type="project" value="TreeGrafter"/>
</dbReference>
<evidence type="ECO:0000256" key="6">
    <source>
        <dbReference type="RuleBase" id="RU368091"/>
    </source>
</evidence>
<dbReference type="Gene3D" id="1.20.140.70">
    <property type="entry name" value="Oligopeptidase f, N-terminal domain"/>
    <property type="match status" value="1"/>
</dbReference>
<proteinExistence type="inferred from homology"/>
<comment type="similarity">
    <text evidence="6">Belongs to the peptidase M3B family.</text>
</comment>
<organism evidence="9 10">
    <name type="scientific">Holzapfeliella floricola DSM 23037 = JCM 16512</name>
    <dbReference type="NCBI Taxonomy" id="1423744"/>
    <lineage>
        <taxon>Bacteria</taxon>
        <taxon>Bacillati</taxon>
        <taxon>Bacillota</taxon>
        <taxon>Bacilli</taxon>
        <taxon>Lactobacillales</taxon>
        <taxon>Lactobacillaceae</taxon>
        <taxon>Holzapfeliella</taxon>
    </lineage>
</organism>